<dbReference type="RefSeq" id="WP_179700059.1">
    <property type="nucleotide sequence ID" value="NZ_BAAAHA010000004.1"/>
</dbReference>
<dbReference type="PANTHER" id="PTHR42718">
    <property type="entry name" value="MAJOR FACILITATOR SUPERFAMILY MULTIDRUG TRANSPORTER MFSC"/>
    <property type="match status" value="1"/>
</dbReference>
<comment type="caution">
    <text evidence="8">The sequence shown here is derived from an EMBL/GenBank/DDBJ whole genome shotgun (WGS) entry which is preliminary data.</text>
</comment>
<feature type="transmembrane region" description="Helical" evidence="6">
    <location>
        <begin position="239"/>
        <end position="257"/>
    </location>
</feature>
<feature type="transmembrane region" description="Helical" evidence="6">
    <location>
        <begin position="371"/>
        <end position="395"/>
    </location>
</feature>
<protein>
    <submittedName>
        <fullName evidence="8">MFS family permease</fullName>
    </submittedName>
</protein>
<feature type="transmembrane region" description="Helical" evidence="6">
    <location>
        <begin position="88"/>
        <end position="111"/>
    </location>
</feature>
<reference evidence="8 9" key="1">
    <citation type="submission" date="2020-07" db="EMBL/GenBank/DDBJ databases">
        <title>Sequencing the genomes of 1000 actinobacteria strains.</title>
        <authorList>
            <person name="Klenk H.-P."/>
        </authorList>
    </citation>
    <scope>NUCLEOTIDE SEQUENCE [LARGE SCALE GENOMIC DNA]</scope>
    <source>
        <strain evidence="8 9">DSM 15166</strain>
    </source>
</reference>
<proteinExistence type="predicted"/>
<dbReference type="Proteomes" id="UP000521075">
    <property type="component" value="Unassembled WGS sequence"/>
</dbReference>
<feature type="transmembrane region" description="Helical" evidence="6">
    <location>
        <begin position="407"/>
        <end position="429"/>
    </location>
</feature>
<feature type="transmembrane region" description="Helical" evidence="6">
    <location>
        <begin position="347"/>
        <end position="365"/>
    </location>
</feature>
<feature type="transmembrane region" description="Helical" evidence="6">
    <location>
        <begin position="318"/>
        <end position="340"/>
    </location>
</feature>
<dbReference type="AlphaFoldDB" id="A0A853DN38"/>
<evidence type="ECO:0000313" key="8">
    <source>
        <dbReference type="EMBL" id="NYK09023.1"/>
    </source>
</evidence>
<gene>
    <name evidence="8" type="ORF">HNR14_000904</name>
</gene>
<evidence type="ECO:0000259" key="7">
    <source>
        <dbReference type="PROSITE" id="PS50850"/>
    </source>
</evidence>
<feature type="domain" description="Major facilitator superfamily (MFS) profile" evidence="7">
    <location>
        <begin position="21"/>
        <end position="469"/>
    </location>
</feature>
<dbReference type="Gene3D" id="1.20.1250.20">
    <property type="entry name" value="MFS general substrate transporter like domains"/>
    <property type="match status" value="2"/>
</dbReference>
<dbReference type="Pfam" id="PF07690">
    <property type="entry name" value="MFS_1"/>
    <property type="match status" value="1"/>
</dbReference>
<dbReference type="GO" id="GO:0022857">
    <property type="term" value="F:transmembrane transporter activity"/>
    <property type="evidence" value="ECO:0007669"/>
    <property type="project" value="InterPro"/>
</dbReference>
<feature type="transmembrane region" description="Helical" evidence="6">
    <location>
        <begin position="143"/>
        <end position="167"/>
    </location>
</feature>
<dbReference type="InterPro" id="IPR036259">
    <property type="entry name" value="MFS_trans_sf"/>
</dbReference>
<dbReference type="InterPro" id="IPR011701">
    <property type="entry name" value="MFS"/>
</dbReference>
<evidence type="ECO:0000313" key="9">
    <source>
        <dbReference type="Proteomes" id="UP000521075"/>
    </source>
</evidence>
<evidence type="ECO:0000256" key="6">
    <source>
        <dbReference type="SAM" id="Phobius"/>
    </source>
</evidence>
<dbReference type="InterPro" id="IPR020846">
    <property type="entry name" value="MFS_dom"/>
</dbReference>
<feature type="transmembrane region" description="Helical" evidence="6">
    <location>
        <begin position="173"/>
        <end position="193"/>
    </location>
</feature>
<dbReference type="EMBL" id="JACCHJ010000001">
    <property type="protein sequence ID" value="NYK09023.1"/>
    <property type="molecule type" value="Genomic_DNA"/>
</dbReference>
<evidence type="ECO:0000256" key="1">
    <source>
        <dbReference type="ARBA" id="ARBA00004651"/>
    </source>
</evidence>
<dbReference type="SUPFAM" id="SSF103473">
    <property type="entry name" value="MFS general substrate transporter"/>
    <property type="match status" value="1"/>
</dbReference>
<name>A0A853DN38_9MICO</name>
<organism evidence="8 9">
    <name type="scientific">Leifsonia naganoensis</name>
    <dbReference type="NCBI Taxonomy" id="150025"/>
    <lineage>
        <taxon>Bacteria</taxon>
        <taxon>Bacillati</taxon>
        <taxon>Actinomycetota</taxon>
        <taxon>Actinomycetes</taxon>
        <taxon>Micrococcales</taxon>
        <taxon>Microbacteriaceae</taxon>
        <taxon>Leifsonia</taxon>
    </lineage>
</organism>
<feature type="transmembrane region" description="Helical" evidence="6">
    <location>
        <begin position="55"/>
        <end position="76"/>
    </location>
</feature>
<evidence type="ECO:0000256" key="3">
    <source>
        <dbReference type="ARBA" id="ARBA00022692"/>
    </source>
</evidence>
<keyword evidence="5 6" id="KW-0472">Membrane</keyword>
<evidence type="ECO:0000256" key="4">
    <source>
        <dbReference type="ARBA" id="ARBA00022989"/>
    </source>
</evidence>
<dbReference type="GO" id="GO:0005886">
    <property type="term" value="C:plasma membrane"/>
    <property type="evidence" value="ECO:0007669"/>
    <property type="project" value="UniProtKB-SubCell"/>
</dbReference>
<feature type="transmembrane region" description="Helical" evidence="6">
    <location>
        <begin position="20"/>
        <end position="43"/>
    </location>
</feature>
<keyword evidence="3 6" id="KW-0812">Transmembrane</keyword>
<feature type="transmembrane region" description="Helical" evidence="6">
    <location>
        <begin position="214"/>
        <end position="233"/>
    </location>
</feature>
<feature type="transmembrane region" description="Helical" evidence="6">
    <location>
        <begin position="441"/>
        <end position="464"/>
    </location>
</feature>
<feature type="transmembrane region" description="Helical" evidence="6">
    <location>
        <begin position="278"/>
        <end position="298"/>
    </location>
</feature>
<accession>A0A853DN38</accession>
<dbReference type="PROSITE" id="PS50850">
    <property type="entry name" value="MFS"/>
    <property type="match status" value="1"/>
</dbReference>
<keyword evidence="2" id="KW-0813">Transport</keyword>
<keyword evidence="4 6" id="KW-1133">Transmembrane helix</keyword>
<sequence>MSHESAPLHPSPRPAGRRALTLTGLALVVVAVAALESFLLPALPHLQKEFGVDAATGALATVAPTVTTVIVTPLAGRFADVFGAKRTLAVLVCLVIAGGLVSAFAPVFGLFVVGQVLQGFGLGILPVSFVVIAAIFDSGSLKVASGVIVAMTVAGAGLGVLVAGPIVENLSRAVLFAAPVAIVIAGAIAFFAARPSLAVAERGAPTRIDWAGSLLLAVALVATVGWLGSLAAAGPFAPVPLVLLIVAVGAVASWIAVERTVAQPMIDVRTLRTRAVGGAVTVGLFIGAAYGVVVYLVPQQIAQSPATGYGLGASATETGFFLAAAFGIAVIASPLAGVIARRVGTTVVGVVGMGVLAAGALVAAVSTQPIAIVVALLFAGIGASSASTAVFASAAGGAGEHEVGVSTALVTIARALGSALATQSVAAILASGAVGGVPDLAGLRVAFLIGAVLAAIGAFLSLALPRAARPAPLPAISGESA</sequence>
<feature type="transmembrane region" description="Helical" evidence="6">
    <location>
        <begin position="117"/>
        <end position="136"/>
    </location>
</feature>
<evidence type="ECO:0000256" key="2">
    <source>
        <dbReference type="ARBA" id="ARBA00022448"/>
    </source>
</evidence>
<comment type="subcellular location">
    <subcellularLocation>
        <location evidence="1">Cell membrane</location>
        <topology evidence="1">Multi-pass membrane protein</topology>
    </subcellularLocation>
</comment>
<keyword evidence="9" id="KW-1185">Reference proteome</keyword>
<dbReference type="PANTHER" id="PTHR42718:SF9">
    <property type="entry name" value="MAJOR FACILITATOR SUPERFAMILY MULTIDRUG TRANSPORTER MFSC"/>
    <property type="match status" value="1"/>
</dbReference>
<evidence type="ECO:0000256" key="5">
    <source>
        <dbReference type="ARBA" id="ARBA00023136"/>
    </source>
</evidence>